<evidence type="ECO:0000313" key="3">
    <source>
        <dbReference type="RefSeq" id="XP_014679911.1"/>
    </source>
</evidence>
<dbReference type="Proteomes" id="UP000695022">
    <property type="component" value="Unplaced"/>
</dbReference>
<evidence type="ECO:0000256" key="1">
    <source>
        <dbReference type="SAM" id="MobiDB-lite"/>
    </source>
</evidence>
<gene>
    <name evidence="3" type="primary">LOC106819847</name>
</gene>
<feature type="compositionally biased region" description="Acidic residues" evidence="1">
    <location>
        <begin position="200"/>
        <end position="220"/>
    </location>
</feature>
<proteinExistence type="predicted"/>
<reference evidence="3" key="1">
    <citation type="submission" date="2025-08" db="UniProtKB">
        <authorList>
            <consortium name="RefSeq"/>
        </authorList>
    </citation>
    <scope>IDENTIFICATION</scope>
</reference>
<feature type="region of interest" description="Disordered" evidence="1">
    <location>
        <begin position="187"/>
        <end position="220"/>
    </location>
</feature>
<organism evidence="2 3">
    <name type="scientific">Priapulus caudatus</name>
    <name type="common">Priapulid worm</name>
    <dbReference type="NCBI Taxonomy" id="37621"/>
    <lineage>
        <taxon>Eukaryota</taxon>
        <taxon>Metazoa</taxon>
        <taxon>Ecdysozoa</taxon>
        <taxon>Scalidophora</taxon>
        <taxon>Priapulida</taxon>
        <taxon>Priapulimorpha</taxon>
        <taxon>Priapulimorphida</taxon>
        <taxon>Priapulidae</taxon>
        <taxon>Priapulus</taxon>
    </lineage>
</organism>
<dbReference type="GeneID" id="106819847"/>
<name>A0ABM1F640_PRICU</name>
<accession>A0ABM1F640</accession>
<dbReference type="RefSeq" id="XP_014679911.1">
    <property type="nucleotide sequence ID" value="XM_014824425.1"/>
</dbReference>
<keyword evidence="2" id="KW-1185">Reference proteome</keyword>
<protein>
    <submittedName>
        <fullName evidence="3">Uncharacterized protein LOC106819847</fullName>
    </submittedName>
</protein>
<evidence type="ECO:0000313" key="2">
    <source>
        <dbReference type="Proteomes" id="UP000695022"/>
    </source>
</evidence>
<sequence>MEEIAQLRQELVQLKNMYSLNQDLSDVDTGSLNVGQKLQQQAGPSWNTNAIVRRSGNWPGKAGRQQSYFHVEAADHRSERSVQLAPPSWKVPEQFPQNVAGPGDLDPAQELMGPLDNPGTEQPKIGGYLDDQADAQRVAIPGQLDAVGYPGEEGIALHLDNNHGDYADDLKYQNGIEDAGVDAVNKIGEEPLAQVYPNDLDSERDEEDDDKEEEDGIRSI</sequence>